<dbReference type="PROSITE" id="PS51918">
    <property type="entry name" value="RADICAL_SAM"/>
    <property type="match status" value="1"/>
</dbReference>
<dbReference type="InterPro" id="IPR038135">
    <property type="entry name" value="Methylthiotransferase_N_sf"/>
</dbReference>
<dbReference type="GO" id="GO:0046872">
    <property type="term" value="F:metal ion binding"/>
    <property type="evidence" value="ECO:0007669"/>
    <property type="project" value="UniProtKB-KW"/>
</dbReference>
<comment type="cofactor">
    <cofactor evidence="1">
        <name>[4Fe-4S] cluster</name>
        <dbReference type="ChEBI" id="CHEBI:49883"/>
    </cofactor>
</comment>
<dbReference type="Pfam" id="PF18693">
    <property type="entry name" value="TRAM_2"/>
    <property type="match status" value="1"/>
</dbReference>
<comment type="caution">
    <text evidence="11">The sequence shown here is derived from an EMBL/GenBank/DDBJ whole genome shotgun (WGS) entry which is preliminary data.</text>
</comment>
<dbReference type="SFLD" id="SFLDG01061">
    <property type="entry name" value="methylthiotransferase"/>
    <property type="match status" value="1"/>
</dbReference>
<evidence type="ECO:0000259" key="9">
    <source>
        <dbReference type="PROSITE" id="PS51449"/>
    </source>
</evidence>
<reference evidence="11" key="1">
    <citation type="journal article" date="2019" name="PLoS Negl. Trop. Dis.">
        <title>Revisiting the worldwide diversity of Leptospira species in the environment.</title>
        <authorList>
            <person name="Vincent A.T."/>
            <person name="Schiettekatte O."/>
            <person name="Bourhy P."/>
            <person name="Veyrier F.J."/>
            <person name="Picardeau M."/>
        </authorList>
    </citation>
    <scope>NUCLEOTIDE SEQUENCE [LARGE SCALE GENOMIC DNA]</scope>
    <source>
        <strain evidence="11">201800277</strain>
    </source>
</reference>
<dbReference type="Pfam" id="PF00919">
    <property type="entry name" value="UPF0004"/>
    <property type="match status" value="1"/>
</dbReference>
<dbReference type="InterPro" id="IPR006638">
    <property type="entry name" value="Elp3/MiaA/NifB-like_rSAM"/>
</dbReference>
<evidence type="ECO:0000256" key="2">
    <source>
        <dbReference type="ARBA" id="ARBA00022485"/>
    </source>
</evidence>
<protein>
    <submittedName>
        <fullName evidence="11">MiaB/RimO family radical SAM methylthiotransferase</fullName>
        <ecNumber evidence="11">2.8.4.-</ecNumber>
    </submittedName>
</protein>
<dbReference type="EC" id="2.8.4.-" evidence="11"/>
<evidence type="ECO:0000313" key="11">
    <source>
        <dbReference type="EMBL" id="TGK91406.1"/>
    </source>
</evidence>
<dbReference type="InterPro" id="IPR058240">
    <property type="entry name" value="rSAM_sf"/>
</dbReference>
<dbReference type="InterPro" id="IPR013848">
    <property type="entry name" value="Methylthiotransferase_N"/>
</dbReference>
<gene>
    <name evidence="11" type="ORF">EHQ30_14365</name>
</gene>
<dbReference type="GO" id="GO:0006400">
    <property type="term" value="P:tRNA modification"/>
    <property type="evidence" value="ECO:0007669"/>
    <property type="project" value="InterPro"/>
</dbReference>
<evidence type="ECO:0000259" key="10">
    <source>
        <dbReference type="PROSITE" id="PS51918"/>
    </source>
</evidence>
<accession>A0A2M9Y309</accession>
<dbReference type="SFLD" id="SFLDG01082">
    <property type="entry name" value="B12-binding_domain_containing"/>
    <property type="match status" value="1"/>
</dbReference>
<evidence type="ECO:0000256" key="6">
    <source>
        <dbReference type="ARBA" id="ARBA00022723"/>
    </source>
</evidence>
<dbReference type="NCBIfam" id="TIGR00089">
    <property type="entry name" value="MiaB/RimO family radical SAM methylthiotransferase"/>
    <property type="match status" value="1"/>
</dbReference>
<keyword evidence="8" id="KW-0411">Iron-sulfur</keyword>
<dbReference type="Proteomes" id="UP000297891">
    <property type="component" value="Unassembled WGS sequence"/>
</dbReference>
<dbReference type="InterPro" id="IPR002792">
    <property type="entry name" value="TRAM_dom"/>
</dbReference>
<evidence type="ECO:0000256" key="8">
    <source>
        <dbReference type="ARBA" id="ARBA00023014"/>
    </source>
</evidence>
<keyword evidence="6" id="KW-0479">Metal-binding</keyword>
<evidence type="ECO:0000256" key="5">
    <source>
        <dbReference type="ARBA" id="ARBA00022691"/>
    </source>
</evidence>
<dbReference type="OrthoDB" id="9805215at2"/>
<dbReference type="FunFam" id="3.80.30.20:FF:000001">
    <property type="entry name" value="tRNA-2-methylthio-N(6)-dimethylallyladenosine synthase 2"/>
    <property type="match status" value="1"/>
</dbReference>
<dbReference type="SFLD" id="SFLDS00029">
    <property type="entry name" value="Radical_SAM"/>
    <property type="match status" value="1"/>
</dbReference>
<evidence type="ECO:0000313" key="12">
    <source>
        <dbReference type="Proteomes" id="UP000297891"/>
    </source>
</evidence>
<dbReference type="PANTHER" id="PTHR43837">
    <property type="entry name" value="RIBOSOMAL PROTEIN S12 METHYLTHIOTRANSFERASE RIMO"/>
    <property type="match status" value="1"/>
</dbReference>
<dbReference type="GO" id="GO:0035599">
    <property type="term" value="F:aspartic acid methylthiotransferase activity"/>
    <property type="evidence" value="ECO:0007669"/>
    <property type="project" value="TreeGrafter"/>
</dbReference>
<dbReference type="InterPro" id="IPR012340">
    <property type="entry name" value="NA-bd_OB-fold"/>
</dbReference>
<dbReference type="Pfam" id="PF04055">
    <property type="entry name" value="Radical_SAM"/>
    <property type="match status" value="1"/>
</dbReference>
<dbReference type="PANTHER" id="PTHR43837:SF1">
    <property type="entry name" value="RIBOSOMAL PROTEIN US12 METHYLTHIOTRANSFERASE RIMO"/>
    <property type="match status" value="1"/>
</dbReference>
<keyword evidence="7" id="KW-0408">Iron</keyword>
<keyword evidence="12" id="KW-1185">Reference proteome</keyword>
<keyword evidence="5" id="KW-0949">S-adenosyl-L-methionine</keyword>
<keyword evidence="2" id="KW-0004">4Fe-4S</keyword>
<keyword evidence="4 11" id="KW-0808">Transferase</keyword>
<dbReference type="RefSeq" id="WP_100790326.1">
    <property type="nucleotide sequence ID" value="NZ_NPDQ01000003.1"/>
</dbReference>
<dbReference type="InterPro" id="IPR007197">
    <property type="entry name" value="rSAM"/>
</dbReference>
<dbReference type="EMBL" id="RQFP01000014">
    <property type="protein sequence ID" value="TGK91406.1"/>
    <property type="molecule type" value="Genomic_DNA"/>
</dbReference>
<proteinExistence type="predicted"/>
<dbReference type="InterPro" id="IPR005839">
    <property type="entry name" value="Methylthiotransferase"/>
</dbReference>
<dbReference type="GO" id="GO:0005829">
    <property type="term" value="C:cytosol"/>
    <property type="evidence" value="ECO:0007669"/>
    <property type="project" value="TreeGrafter"/>
</dbReference>
<sequence length="448" mass="50652">MPKLKEKTEETPKSFFITTLGCPKNTVDSMAMHQSLLKEGLLPAAGPEASDFHLVNTCTFIQDATKETIQTILDSIDIKKKSKQKLVVVGCFAERAGKEISDDLPEVDLHFGTGKYDKAGEILRKSFPLEFKDLSEFNEDLLERLTTSKGIENYSKPYSYVKISDGCNRGCHFCIIPNLRGKYRDTEISDVLTQTKLAVKAGSKEICLVSQDTVFYGKDTDKLLDLVRSVADVDGLELLRLLYLYPDKKTEKLLDLYGEIPKIAPYLESPLQHVSKSVLKSMNRTGEYSYFKSLFQKARDLRPDLEIRTSFILGFPGETMDDVEEIIRFVEDVKPEKVNLFPYSPQEGTKGATMDGQIKDKEIARRVNMVREAYLGTLKSIHQNRIGKLYPAVVDEVLEKGAIVRRFQDAPEIDEVVYVEEDGLKLGQFGQVRVDSFYELDMSGTWVA</sequence>
<dbReference type="Gene3D" id="2.40.50.140">
    <property type="entry name" value="Nucleic acid-binding proteins"/>
    <property type="match status" value="1"/>
</dbReference>
<dbReference type="CDD" id="cd01335">
    <property type="entry name" value="Radical_SAM"/>
    <property type="match status" value="1"/>
</dbReference>
<dbReference type="InterPro" id="IPR005840">
    <property type="entry name" value="Ribosomal_uS12_MeSTrfase_RimO"/>
</dbReference>
<dbReference type="PROSITE" id="PS51449">
    <property type="entry name" value="MTTASE_N"/>
    <property type="match status" value="1"/>
</dbReference>
<feature type="domain" description="Radical SAM core" evidence="10">
    <location>
        <begin position="153"/>
        <end position="380"/>
    </location>
</feature>
<keyword evidence="3" id="KW-0963">Cytoplasm</keyword>
<organism evidence="11 12">
    <name type="scientific">Leptospira brenneri</name>
    <dbReference type="NCBI Taxonomy" id="2023182"/>
    <lineage>
        <taxon>Bacteria</taxon>
        <taxon>Pseudomonadati</taxon>
        <taxon>Spirochaetota</taxon>
        <taxon>Spirochaetia</taxon>
        <taxon>Leptospirales</taxon>
        <taxon>Leptospiraceae</taxon>
        <taxon>Leptospira</taxon>
    </lineage>
</organism>
<dbReference type="Gene3D" id="3.80.30.20">
    <property type="entry name" value="tm_1862 like domain"/>
    <property type="match status" value="1"/>
</dbReference>
<dbReference type="Gene3D" id="3.40.50.12160">
    <property type="entry name" value="Methylthiotransferase, N-terminal domain"/>
    <property type="match status" value="1"/>
</dbReference>
<name>A0A2M9Y309_9LEPT</name>
<dbReference type="SUPFAM" id="SSF102114">
    <property type="entry name" value="Radical SAM enzymes"/>
    <property type="match status" value="1"/>
</dbReference>
<dbReference type="GO" id="GO:0051539">
    <property type="term" value="F:4 iron, 4 sulfur cluster binding"/>
    <property type="evidence" value="ECO:0007669"/>
    <property type="project" value="UniProtKB-KW"/>
</dbReference>
<dbReference type="SMART" id="SM00729">
    <property type="entry name" value="Elp3"/>
    <property type="match status" value="1"/>
</dbReference>
<dbReference type="InterPro" id="IPR023404">
    <property type="entry name" value="rSAM_horseshoe"/>
</dbReference>
<dbReference type="AlphaFoldDB" id="A0A2M9Y309"/>
<evidence type="ECO:0000256" key="1">
    <source>
        <dbReference type="ARBA" id="ARBA00001966"/>
    </source>
</evidence>
<evidence type="ECO:0000256" key="7">
    <source>
        <dbReference type="ARBA" id="ARBA00023004"/>
    </source>
</evidence>
<evidence type="ECO:0000256" key="3">
    <source>
        <dbReference type="ARBA" id="ARBA00022490"/>
    </source>
</evidence>
<feature type="domain" description="MTTase N-terminal" evidence="9">
    <location>
        <begin position="13"/>
        <end position="128"/>
    </location>
</feature>
<evidence type="ECO:0000256" key="4">
    <source>
        <dbReference type="ARBA" id="ARBA00022679"/>
    </source>
</evidence>